<evidence type="ECO:0000256" key="1">
    <source>
        <dbReference type="ARBA" id="ARBA00007169"/>
    </source>
</evidence>
<feature type="domain" description="Thioesterase TesA-like" evidence="3">
    <location>
        <begin position="19"/>
        <end position="240"/>
    </location>
</feature>
<dbReference type="Proteomes" id="UP000006728">
    <property type="component" value="Chromosome"/>
</dbReference>
<dbReference type="SUPFAM" id="SSF53474">
    <property type="entry name" value="alpha/beta-Hydrolases"/>
    <property type="match status" value="1"/>
</dbReference>
<dbReference type="ESTHER" id="sacer-Q9JN61">
    <property type="family name" value="Thioesterase"/>
</dbReference>
<keyword evidence="2 4" id="KW-0378">Hydrolase</keyword>
<dbReference type="KEGG" id="sen:SACE_0729"/>
<keyword evidence="5" id="KW-1185">Reference proteome</keyword>
<evidence type="ECO:0000313" key="4">
    <source>
        <dbReference type="EMBL" id="CAM00070.1"/>
    </source>
</evidence>
<dbReference type="eggNOG" id="COG3208">
    <property type="taxonomic scope" value="Bacteria"/>
</dbReference>
<dbReference type="AlphaFoldDB" id="A4F7P6"/>
<dbReference type="Gene3D" id="3.40.50.1820">
    <property type="entry name" value="alpha/beta hydrolase"/>
    <property type="match status" value="1"/>
</dbReference>
<name>A4F7P6_SACEN</name>
<comment type="similarity">
    <text evidence="1">Belongs to the thioesterase family.</text>
</comment>
<dbReference type="OrthoDB" id="4169718at2"/>
<dbReference type="EC" id="3.1.2.14" evidence="4"/>
<dbReference type="GO" id="GO:0016297">
    <property type="term" value="F:fatty acyl-[ACP] hydrolase activity"/>
    <property type="evidence" value="ECO:0007669"/>
    <property type="project" value="UniProtKB-EC"/>
</dbReference>
<dbReference type="InterPro" id="IPR020802">
    <property type="entry name" value="TesA-like"/>
</dbReference>
<evidence type="ECO:0000259" key="3">
    <source>
        <dbReference type="SMART" id="SM00824"/>
    </source>
</evidence>
<dbReference type="InterPro" id="IPR001031">
    <property type="entry name" value="Thioesterase"/>
</dbReference>
<dbReference type="HOGENOM" id="CLU_070456_1_2_11"/>
<dbReference type="GO" id="GO:0008610">
    <property type="term" value="P:lipid biosynthetic process"/>
    <property type="evidence" value="ECO:0007669"/>
    <property type="project" value="TreeGrafter"/>
</dbReference>
<accession>A4F7P6</accession>
<dbReference type="STRING" id="405948.SACE_0729"/>
<organism evidence="4 5">
    <name type="scientific">Saccharopolyspora erythraea (strain ATCC 11635 / DSM 40517 / JCM 4748 / NBRC 13426 / NCIMB 8594 / NRRL 2338)</name>
    <dbReference type="NCBI Taxonomy" id="405948"/>
    <lineage>
        <taxon>Bacteria</taxon>
        <taxon>Bacillati</taxon>
        <taxon>Actinomycetota</taxon>
        <taxon>Actinomycetes</taxon>
        <taxon>Pseudonocardiales</taxon>
        <taxon>Pseudonocardiaceae</taxon>
        <taxon>Saccharopolyspora</taxon>
    </lineage>
</organism>
<dbReference type="InterPro" id="IPR012223">
    <property type="entry name" value="TEII"/>
</dbReference>
<dbReference type="EMBL" id="AM420293">
    <property type="protein sequence ID" value="CAM00070.1"/>
    <property type="molecule type" value="Genomic_DNA"/>
</dbReference>
<dbReference type="PANTHER" id="PTHR11487">
    <property type="entry name" value="THIOESTERASE"/>
    <property type="match status" value="1"/>
</dbReference>
<dbReference type="SMART" id="SM00824">
    <property type="entry name" value="PKS_TE"/>
    <property type="match status" value="1"/>
</dbReference>
<reference evidence="4 5" key="1">
    <citation type="journal article" date="2007" name="Nat. Biotechnol.">
        <title>Complete genome sequence of the erythromycin-producing bacterium Saccharopolyspora erythraea NRRL23338.</title>
        <authorList>
            <person name="Oliynyk M."/>
            <person name="Samborskyy M."/>
            <person name="Lester J.B."/>
            <person name="Mironenko T."/>
            <person name="Scott N."/>
            <person name="Dickens S."/>
            <person name="Haydock S.F."/>
            <person name="Leadlay P.F."/>
        </authorList>
    </citation>
    <scope>NUCLEOTIDE SEQUENCE [LARGE SCALE GENOMIC DNA]</scope>
    <source>
        <strain evidence="5">ATCC 11635 / DSM 40517 / JCM 4748 / NBRC 13426 / NCIMB 8594 / NRRL 2338</strain>
    </source>
</reference>
<dbReference type="PANTHER" id="PTHR11487:SF0">
    <property type="entry name" value="S-ACYL FATTY ACID SYNTHASE THIOESTERASE, MEDIUM CHAIN"/>
    <property type="match status" value="1"/>
</dbReference>
<gene>
    <name evidence="4" type="ordered locus">SACE_0729</name>
</gene>
<dbReference type="InterPro" id="IPR029058">
    <property type="entry name" value="AB_hydrolase_fold"/>
</dbReference>
<evidence type="ECO:0000313" key="5">
    <source>
        <dbReference type="Proteomes" id="UP000006728"/>
    </source>
</evidence>
<proteinExistence type="inferred from homology"/>
<sequence>MSTWLRRFGPPVEHRARLVCFPHAGAAADSYLDLARALAPEIDVHAVQYPGRQDRRDEEPLGTAGEIADEVAAVLRASGGDGPFALFGHSMGALIAYETARRLEREPGGGPLRLFVSGQTAPRVHERRTDLPGDDGLVDELRRLGTSEAALADEALLAMSLPVLRADYRVLRSYAWADGPPLRAGITALCGDADPLTATGDAERWLQHSVIPGRTRTFPGGHFYLGEQVTEVAGAVRRDLLRAGLAG</sequence>
<dbReference type="Pfam" id="PF00975">
    <property type="entry name" value="Thioesterase"/>
    <property type="match status" value="1"/>
</dbReference>
<dbReference type="RefSeq" id="WP_009950398.1">
    <property type="nucleotide sequence ID" value="NC_009142.1"/>
</dbReference>
<protein>
    <submittedName>
        <fullName evidence="4">Thioesterase, erythromycin biosynthesis</fullName>
        <ecNumber evidence="4">3.1.2.14</ecNumber>
    </submittedName>
</protein>
<evidence type="ECO:0000256" key="2">
    <source>
        <dbReference type="ARBA" id="ARBA00022801"/>
    </source>
</evidence>